<dbReference type="HOGENOM" id="CLU_1819592_0_0_1"/>
<keyword evidence="2" id="KW-1185">Reference proteome</keyword>
<dbReference type="GeneID" id="5041595"/>
<dbReference type="Proteomes" id="UP000000600">
    <property type="component" value="Unassembled WGS sequence"/>
</dbReference>
<evidence type="ECO:0008006" key="3">
    <source>
        <dbReference type="Google" id="ProtNLM"/>
    </source>
</evidence>
<proteinExistence type="predicted"/>
<evidence type="ECO:0000313" key="1">
    <source>
        <dbReference type="EMBL" id="CAK88422.1"/>
    </source>
</evidence>
<sequence length="149" mass="17523">MEVKNYNGWRFCPRCKNLLKPYHDGDNTEILQFKCRNQDCGDNGIIEVKIDKTLNKDALLLKKDYQAAKAIDITDNTLILDPSMPRKRVICNKQICQLFRCNYDEAIYFLKTDKNEKEIIIQYICANKNPICGNKWTQREMNEPKLTLQ</sequence>
<dbReference type="AlphaFoldDB" id="A0DZF5"/>
<organism evidence="1 2">
    <name type="scientific">Paramecium tetraurelia</name>
    <dbReference type="NCBI Taxonomy" id="5888"/>
    <lineage>
        <taxon>Eukaryota</taxon>
        <taxon>Sar</taxon>
        <taxon>Alveolata</taxon>
        <taxon>Ciliophora</taxon>
        <taxon>Intramacronucleata</taxon>
        <taxon>Oligohymenophorea</taxon>
        <taxon>Peniculida</taxon>
        <taxon>Parameciidae</taxon>
        <taxon>Paramecium</taxon>
    </lineage>
</organism>
<dbReference type="GO" id="GO:0006386">
    <property type="term" value="P:termination of RNA polymerase III transcription"/>
    <property type="evidence" value="ECO:0000318"/>
    <property type="project" value="GO_Central"/>
</dbReference>
<dbReference type="Gene3D" id="2.20.25.10">
    <property type="match status" value="2"/>
</dbReference>
<dbReference type="RefSeq" id="XP_001455819.1">
    <property type="nucleotide sequence ID" value="XM_001455782.1"/>
</dbReference>
<dbReference type="GO" id="GO:0005666">
    <property type="term" value="C:RNA polymerase III complex"/>
    <property type="evidence" value="ECO:0000318"/>
    <property type="project" value="GO_Central"/>
</dbReference>
<gene>
    <name evidence="1" type="ORF">GSPATT00021589001</name>
</gene>
<dbReference type="OrthoDB" id="282270at2759"/>
<dbReference type="InParanoid" id="A0DZF5"/>
<dbReference type="OMA" id="ANKNPIC"/>
<reference evidence="1 2" key="1">
    <citation type="journal article" date="2006" name="Nature">
        <title>Global trends of whole-genome duplications revealed by the ciliate Paramecium tetraurelia.</title>
        <authorList>
            <consortium name="Genoscope"/>
            <person name="Aury J.-M."/>
            <person name="Jaillon O."/>
            <person name="Duret L."/>
            <person name="Noel B."/>
            <person name="Jubin C."/>
            <person name="Porcel B.M."/>
            <person name="Segurens B."/>
            <person name="Daubin V."/>
            <person name="Anthouard V."/>
            <person name="Aiach N."/>
            <person name="Arnaiz O."/>
            <person name="Billaut A."/>
            <person name="Beisson J."/>
            <person name="Blanc I."/>
            <person name="Bouhouche K."/>
            <person name="Camara F."/>
            <person name="Duharcourt S."/>
            <person name="Guigo R."/>
            <person name="Gogendeau D."/>
            <person name="Katinka M."/>
            <person name="Keller A.-M."/>
            <person name="Kissmehl R."/>
            <person name="Klotz C."/>
            <person name="Koll F."/>
            <person name="Le Moue A."/>
            <person name="Lepere C."/>
            <person name="Malinsky S."/>
            <person name="Nowacki M."/>
            <person name="Nowak J.K."/>
            <person name="Plattner H."/>
            <person name="Poulain J."/>
            <person name="Ruiz F."/>
            <person name="Serrano V."/>
            <person name="Zagulski M."/>
            <person name="Dessen P."/>
            <person name="Betermier M."/>
            <person name="Weissenbach J."/>
            <person name="Scarpelli C."/>
            <person name="Schachter V."/>
            <person name="Sperling L."/>
            <person name="Meyer E."/>
            <person name="Cohen J."/>
            <person name="Wincker P."/>
        </authorList>
    </citation>
    <scope>NUCLEOTIDE SEQUENCE [LARGE SCALE GENOMIC DNA]</scope>
    <source>
        <strain evidence="1 2">Stock d4-2</strain>
    </source>
</reference>
<name>A0DZF5_PARTE</name>
<dbReference type="STRING" id="5888.A0DZF5"/>
<evidence type="ECO:0000313" key="2">
    <source>
        <dbReference type="Proteomes" id="UP000000600"/>
    </source>
</evidence>
<dbReference type="EMBL" id="CT868650">
    <property type="protein sequence ID" value="CAK88422.1"/>
    <property type="molecule type" value="Genomic_DNA"/>
</dbReference>
<dbReference type="KEGG" id="ptm:GSPATT00021589001"/>
<accession>A0DZF5</accession>
<protein>
    <recommendedName>
        <fullName evidence="3">TFIIS-type domain-containing protein</fullName>
    </recommendedName>
</protein>
<dbReference type="eggNOG" id="ENOG502T1WD">
    <property type="taxonomic scope" value="Eukaryota"/>
</dbReference>